<keyword evidence="4" id="KW-0813">Transport</keyword>
<dbReference type="Gene3D" id="1.20.1250.20">
    <property type="entry name" value="MFS general substrate transporter like domains"/>
    <property type="match status" value="1"/>
</dbReference>
<keyword evidence="5 8" id="KW-1133">Transmembrane helix</keyword>
<evidence type="ECO:0000256" key="2">
    <source>
        <dbReference type="ARBA" id="ARBA00005982"/>
    </source>
</evidence>
<dbReference type="Pfam" id="PF00854">
    <property type="entry name" value="PTR2"/>
    <property type="match status" value="1"/>
</dbReference>
<feature type="transmembrane region" description="Helical" evidence="8">
    <location>
        <begin position="200"/>
        <end position="222"/>
    </location>
</feature>
<dbReference type="eggNOG" id="KOG1237">
    <property type="taxonomic scope" value="Eukaryota"/>
</dbReference>
<feature type="region of interest" description="Disordered" evidence="7">
    <location>
        <begin position="8"/>
        <end position="38"/>
    </location>
</feature>
<organism evidence="9 10">
    <name type="scientific">Nematostella vectensis</name>
    <name type="common">Starlet sea anemone</name>
    <dbReference type="NCBI Taxonomy" id="45351"/>
    <lineage>
        <taxon>Eukaryota</taxon>
        <taxon>Metazoa</taxon>
        <taxon>Cnidaria</taxon>
        <taxon>Anthozoa</taxon>
        <taxon>Hexacorallia</taxon>
        <taxon>Actiniaria</taxon>
        <taxon>Edwardsiidae</taxon>
        <taxon>Nematostella</taxon>
    </lineage>
</organism>
<keyword evidence="10" id="KW-1185">Reference proteome</keyword>
<dbReference type="GO" id="GO:0015833">
    <property type="term" value="P:peptide transport"/>
    <property type="evidence" value="ECO:0007669"/>
    <property type="project" value="UniProtKB-KW"/>
</dbReference>
<comment type="subcellular location">
    <subcellularLocation>
        <location evidence="1">Membrane</location>
        <topology evidence="1">Multi-pass membrane protein</topology>
    </subcellularLocation>
</comment>
<evidence type="ECO:0000256" key="5">
    <source>
        <dbReference type="ARBA" id="ARBA00022989"/>
    </source>
</evidence>
<feature type="transmembrane region" description="Helical" evidence="8">
    <location>
        <begin position="542"/>
        <end position="562"/>
    </location>
</feature>
<dbReference type="PANTHER" id="PTHR11654">
    <property type="entry name" value="OLIGOPEPTIDE TRANSPORTER-RELATED"/>
    <property type="match status" value="1"/>
</dbReference>
<dbReference type="GO" id="GO:0022857">
    <property type="term" value="F:transmembrane transporter activity"/>
    <property type="evidence" value="ECO:0000318"/>
    <property type="project" value="GO_Central"/>
</dbReference>
<keyword evidence="6 8" id="KW-0472">Membrane</keyword>
<dbReference type="InParanoid" id="A7RNF0"/>
<reference evidence="9 10" key="1">
    <citation type="journal article" date="2007" name="Science">
        <title>Sea anemone genome reveals ancestral eumetazoan gene repertoire and genomic organization.</title>
        <authorList>
            <person name="Putnam N.H."/>
            <person name="Srivastava M."/>
            <person name="Hellsten U."/>
            <person name="Dirks B."/>
            <person name="Chapman J."/>
            <person name="Salamov A."/>
            <person name="Terry A."/>
            <person name="Shapiro H."/>
            <person name="Lindquist E."/>
            <person name="Kapitonov V.V."/>
            <person name="Jurka J."/>
            <person name="Genikhovich G."/>
            <person name="Grigoriev I.V."/>
            <person name="Lucas S.M."/>
            <person name="Steele R.E."/>
            <person name="Finnerty J.R."/>
            <person name="Technau U."/>
            <person name="Martindale M.Q."/>
            <person name="Rokhsar D.S."/>
        </authorList>
    </citation>
    <scope>NUCLEOTIDE SEQUENCE [LARGE SCALE GENOMIC DNA]</scope>
    <source>
        <strain evidence="10">CH2 X CH6</strain>
    </source>
</reference>
<name>A7RNF0_NEMVE</name>
<dbReference type="GO" id="GO:0016020">
    <property type="term" value="C:membrane"/>
    <property type="evidence" value="ECO:0000318"/>
    <property type="project" value="GO_Central"/>
</dbReference>
<proteinExistence type="inferred from homology"/>
<feature type="region of interest" description="Disordered" evidence="7">
    <location>
        <begin position="581"/>
        <end position="606"/>
    </location>
</feature>
<evidence type="ECO:0000313" key="9">
    <source>
        <dbReference type="EMBL" id="EDO47131.1"/>
    </source>
</evidence>
<feature type="transmembrane region" description="Helical" evidence="8">
    <location>
        <begin position="406"/>
        <end position="427"/>
    </location>
</feature>
<feature type="transmembrane region" description="Helical" evidence="8">
    <location>
        <begin position="465"/>
        <end position="486"/>
    </location>
</feature>
<dbReference type="AlphaFoldDB" id="A7RNF0"/>
<feature type="transmembrane region" description="Helical" evidence="8">
    <location>
        <begin position="125"/>
        <end position="146"/>
    </location>
</feature>
<dbReference type="GO" id="GO:0055085">
    <property type="term" value="P:transmembrane transport"/>
    <property type="evidence" value="ECO:0000318"/>
    <property type="project" value="GO_Central"/>
</dbReference>
<protein>
    <submittedName>
        <fullName evidence="9">Uncharacterized protein</fullName>
    </submittedName>
</protein>
<dbReference type="SUPFAM" id="SSF103473">
    <property type="entry name" value="MFS general substrate transporter"/>
    <property type="match status" value="1"/>
</dbReference>
<dbReference type="PhylomeDB" id="A7RNF0"/>
<dbReference type="Proteomes" id="UP000001593">
    <property type="component" value="Unassembled WGS sequence"/>
</dbReference>
<evidence type="ECO:0000313" key="10">
    <source>
        <dbReference type="Proteomes" id="UP000001593"/>
    </source>
</evidence>
<feature type="transmembrane region" description="Helical" evidence="8">
    <location>
        <begin position="234"/>
        <end position="257"/>
    </location>
</feature>
<keyword evidence="4" id="KW-0653">Protein transport</keyword>
<feature type="transmembrane region" description="Helical" evidence="8">
    <location>
        <begin position="329"/>
        <end position="346"/>
    </location>
</feature>
<evidence type="ECO:0000256" key="4">
    <source>
        <dbReference type="ARBA" id="ARBA00022856"/>
    </source>
</evidence>
<dbReference type="HOGENOM" id="CLU_009313_6_1_1"/>
<evidence type="ECO:0000256" key="8">
    <source>
        <dbReference type="SAM" id="Phobius"/>
    </source>
</evidence>
<evidence type="ECO:0000256" key="7">
    <source>
        <dbReference type="SAM" id="MobiDB-lite"/>
    </source>
</evidence>
<accession>A7RNF0</accession>
<dbReference type="InterPro" id="IPR036259">
    <property type="entry name" value="MFS_trans_sf"/>
</dbReference>
<feature type="transmembrane region" description="Helical" evidence="8">
    <location>
        <begin position="88"/>
        <end position="113"/>
    </location>
</feature>
<dbReference type="InterPro" id="IPR000109">
    <property type="entry name" value="POT_fam"/>
</dbReference>
<evidence type="ECO:0000256" key="1">
    <source>
        <dbReference type="ARBA" id="ARBA00004141"/>
    </source>
</evidence>
<keyword evidence="3 8" id="KW-0812">Transmembrane</keyword>
<gene>
    <name evidence="9" type="ORF">NEMVEDRAFT_v1g199682</name>
</gene>
<feature type="transmembrane region" description="Helical" evidence="8">
    <location>
        <begin position="161"/>
        <end position="179"/>
    </location>
</feature>
<comment type="similarity">
    <text evidence="2">Belongs to the major facilitator superfamily. Proton-dependent oligopeptide transporter (POT/PTR) (TC 2.A.17) family.</text>
</comment>
<evidence type="ECO:0000256" key="6">
    <source>
        <dbReference type="ARBA" id="ARBA00023136"/>
    </source>
</evidence>
<dbReference type="OrthoDB" id="8904098at2759"/>
<feature type="transmembrane region" description="Helical" evidence="8">
    <location>
        <begin position="56"/>
        <end position="82"/>
    </location>
</feature>
<feature type="transmembrane region" description="Helical" evidence="8">
    <location>
        <begin position="498"/>
        <end position="522"/>
    </location>
</feature>
<sequence>MPLIVRAEGSFGGSYTSSPHEITTPSTEQEPTETTPLKERHLNHTKLPRKLRMRRLPIACLILAEVCERFAYYGITINFVLFLDNFGWSMFAAAGGVLVYTSVAWFMCALGGLLADGRFGRHSTIISGLLVYYIGSVLLVLLAVWLDYRHKEPSDQDSIPILPWLVLIMLSVAAGEGAVKSNLSAFSAEQFQGESPSGSWKGIFTCLYWFSNVIALFGLAAVTYIQQTDLSWTYGYTLGFGIPLVSLTITAAAFLCSSKHFVINRPRGTGLRNVRMIIKQAWSKRNDTVETREFTSLHKAKSKMTWLDRASVQYGGTFLNSEVCEVKSLGKAFAFSLCLIPYWMIYSQLYTTYILQGLHLHADFGVLVVPAAWMSLLEIAVVLIMLPLMEKIIYPVCIQCNFSLPLLWSVTFGMLLAVASVAMAGYLEMEKADYFTENGFTNQTTSCKVYHVVKGFNILWQMPQYALLGMSEVFASMTGLEIVYSLCPSTPQSVTSAIYNIMICIGSILSFVTMAIVVPFHWYPSHVESDMVYLNKRQVARYYWLLGGIGLLSVAILLAVGYSCDIGIRKVHHHHHMFQNEEDGSSGVHIQSYEGEMSPGDNFETL</sequence>
<evidence type="ECO:0000256" key="3">
    <source>
        <dbReference type="ARBA" id="ARBA00022692"/>
    </source>
</evidence>
<feature type="transmembrane region" description="Helical" evidence="8">
    <location>
        <begin position="366"/>
        <end position="386"/>
    </location>
</feature>
<keyword evidence="4" id="KW-0571">Peptide transport</keyword>
<dbReference type="KEGG" id="nve:5519214"/>
<dbReference type="EMBL" id="DS469522">
    <property type="protein sequence ID" value="EDO47131.1"/>
    <property type="molecule type" value="Genomic_DNA"/>
</dbReference>
<dbReference type="OMA" id="EMQDMSD"/>
<feature type="compositionally biased region" description="Low complexity" evidence="7">
    <location>
        <begin position="23"/>
        <end position="35"/>
    </location>
</feature>